<dbReference type="PANTHER" id="PTHR42940">
    <property type="entry name" value="ALCOHOL DEHYDROGENASE 1-RELATED"/>
    <property type="match status" value="1"/>
</dbReference>
<sequence>MLEASPSPLVLGGSAMEIQAVVYEKLGAPFRLETVHPDDEPGPGEVLVKMAATGICHTDDITRHGDLPFRAPGVLGHEGAGTV</sequence>
<dbReference type="InterPro" id="IPR013154">
    <property type="entry name" value="ADH-like_N"/>
</dbReference>
<keyword evidence="5" id="KW-0560">Oxidoreductase</keyword>
<comment type="caution">
    <text evidence="9">The sequence shown here is derived from an EMBL/GenBank/DDBJ whole genome shotgun (WGS) entry which is preliminary data.</text>
</comment>
<evidence type="ECO:0000256" key="5">
    <source>
        <dbReference type="ARBA" id="ARBA00023002"/>
    </source>
</evidence>
<protein>
    <recommendedName>
        <fullName evidence="2">alcohol dehydrogenase</fullName>
        <ecNumber evidence="2">1.1.1.1</ecNumber>
    </recommendedName>
</protein>
<keyword evidence="3" id="KW-0479">Metal-binding</keyword>
<accession>A0ABW3CBE4</accession>
<dbReference type="InterPro" id="IPR011032">
    <property type="entry name" value="GroES-like_sf"/>
</dbReference>
<evidence type="ECO:0000256" key="3">
    <source>
        <dbReference type="ARBA" id="ARBA00022723"/>
    </source>
</evidence>
<feature type="domain" description="Alcohol dehydrogenase-like N-terminal" evidence="8">
    <location>
        <begin position="42"/>
        <end position="83"/>
    </location>
</feature>
<evidence type="ECO:0000256" key="7">
    <source>
        <dbReference type="ARBA" id="ARBA00049243"/>
    </source>
</evidence>
<evidence type="ECO:0000256" key="4">
    <source>
        <dbReference type="ARBA" id="ARBA00022833"/>
    </source>
</evidence>
<dbReference type="Pfam" id="PF08240">
    <property type="entry name" value="ADH_N"/>
    <property type="match status" value="1"/>
</dbReference>
<keyword evidence="10" id="KW-1185">Reference proteome</keyword>
<comment type="catalytic activity">
    <reaction evidence="6">
        <text>a secondary alcohol + NAD(+) = a ketone + NADH + H(+)</text>
        <dbReference type="Rhea" id="RHEA:10740"/>
        <dbReference type="ChEBI" id="CHEBI:15378"/>
        <dbReference type="ChEBI" id="CHEBI:17087"/>
        <dbReference type="ChEBI" id="CHEBI:35681"/>
        <dbReference type="ChEBI" id="CHEBI:57540"/>
        <dbReference type="ChEBI" id="CHEBI:57945"/>
        <dbReference type="EC" id="1.1.1.1"/>
    </reaction>
</comment>
<evidence type="ECO:0000259" key="8">
    <source>
        <dbReference type="Pfam" id="PF08240"/>
    </source>
</evidence>
<dbReference type="EMBL" id="JBHTIR010000796">
    <property type="protein sequence ID" value="MFD0851801.1"/>
    <property type="molecule type" value="Genomic_DNA"/>
</dbReference>
<evidence type="ECO:0000313" key="9">
    <source>
        <dbReference type="EMBL" id="MFD0851801.1"/>
    </source>
</evidence>
<gene>
    <name evidence="9" type="ORF">ACFQ07_06195</name>
</gene>
<evidence type="ECO:0000256" key="1">
    <source>
        <dbReference type="ARBA" id="ARBA00001947"/>
    </source>
</evidence>
<dbReference type="SUPFAM" id="SSF50129">
    <property type="entry name" value="GroES-like"/>
    <property type="match status" value="1"/>
</dbReference>
<dbReference type="Gene3D" id="3.90.180.10">
    <property type="entry name" value="Medium-chain alcohol dehydrogenases, catalytic domain"/>
    <property type="match status" value="1"/>
</dbReference>
<keyword evidence="4" id="KW-0862">Zinc</keyword>
<dbReference type="PANTHER" id="PTHR42940:SF8">
    <property type="entry name" value="VACUOLAR PROTEIN SORTING-ASSOCIATED PROTEIN 11"/>
    <property type="match status" value="1"/>
</dbReference>
<feature type="non-terminal residue" evidence="9">
    <location>
        <position position="83"/>
    </location>
</feature>
<name>A0ABW3CBE4_9ACTN</name>
<comment type="cofactor">
    <cofactor evidence="1">
        <name>Zn(2+)</name>
        <dbReference type="ChEBI" id="CHEBI:29105"/>
    </cofactor>
</comment>
<dbReference type="Proteomes" id="UP001597083">
    <property type="component" value="Unassembled WGS sequence"/>
</dbReference>
<organism evidence="9 10">
    <name type="scientific">Actinomadura adrarensis</name>
    <dbReference type="NCBI Taxonomy" id="1819600"/>
    <lineage>
        <taxon>Bacteria</taxon>
        <taxon>Bacillati</taxon>
        <taxon>Actinomycetota</taxon>
        <taxon>Actinomycetes</taxon>
        <taxon>Streptosporangiales</taxon>
        <taxon>Thermomonosporaceae</taxon>
        <taxon>Actinomadura</taxon>
    </lineage>
</organism>
<evidence type="ECO:0000256" key="6">
    <source>
        <dbReference type="ARBA" id="ARBA00049164"/>
    </source>
</evidence>
<evidence type="ECO:0000313" key="10">
    <source>
        <dbReference type="Proteomes" id="UP001597083"/>
    </source>
</evidence>
<dbReference type="EC" id="1.1.1.1" evidence="2"/>
<comment type="catalytic activity">
    <reaction evidence="7">
        <text>a primary alcohol + NAD(+) = an aldehyde + NADH + H(+)</text>
        <dbReference type="Rhea" id="RHEA:10736"/>
        <dbReference type="ChEBI" id="CHEBI:15378"/>
        <dbReference type="ChEBI" id="CHEBI:15734"/>
        <dbReference type="ChEBI" id="CHEBI:17478"/>
        <dbReference type="ChEBI" id="CHEBI:57540"/>
        <dbReference type="ChEBI" id="CHEBI:57945"/>
        <dbReference type="EC" id="1.1.1.1"/>
    </reaction>
</comment>
<reference evidence="10" key="1">
    <citation type="journal article" date="2019" name="Int. J. Syst. Evol. Microbiol.">
        <title>The Global Catalogue of Microorganisms (GCM) 10K type strain sequencing project: providing services to taxonomists for standard genome sequencing and annotation.</title>
        <authorList>
            <consortium name="The Broad Institute Genomics Platform"/>
            <consortium name="The Broad Institute Genome Sequencing Center for Infectious Disease"/>
            <person name="Wu L."/>
            <person name="Ma J."/>
        </authorList>
    </citation>
    <scope>NUCLEOTIDE SEQUENCE [LARGE SCALE GENOMIC DNA]</scope>
    <source>
        <strain evidence="10">JCM 31696</strain>
    </source>
</reference>
<proteinExistence type="predicted"/>
<evidence type="ECO:0000256" key="2">
    <source>
        <dbReference type="ARBA" id="ARBA00013190"/>
    </source>
</evidence>